<evidence type="ECO:0000256" key="2">
    <source>
        <dbReference type="ARBA" id="ARBA00005991"/>
    </source>
</evidence>
<reference evidence="7" key="1">
    <citation type="submission" date="2021-02" db="EMBL/GenBank/DDBJ databases">
        <authorList>
            <person name="Dougan E. K."/>
            <person name="Rhodes N."/>
            <person name="Thang M."/>
            <person name="Chan C."/>
        </authorList>
    </citation>
    <scope>NUCLEOTIDE SEQUENCE</scope>
</reference>
<evidence type="ECO:0000256" key="1">
    <source>
        <dbReference type="ARBA" id="ARBA00004123"/>
    </source>
</evidence>
<feature type="compositionally biased region" description="Acidic residues" evidence="5">
    <location>
        <begin position="239"/>
        <end position="252"/>
    </location>
</feature>
<comment type="similarity">
    <text evidence="2">Belongs to the RENT3 family.</text>
</comment>
<dbReference type="SUPFAM" id="SSF54928">
    <property type="entry name" value="RNA-binding domain, RBD"/>
    <property type="match status" value="1"/>
</dbReference>
<feature type="compositionally biased region" description="Basic and acidic residues" evidence="5">
    <location>
        <begin position="365"/>
        <end position="387"/>
    </location>
</feature>
<dbReference type="InterPro" id="IPR035979">
    <property type="entry name" value="RBD_domain_sf"/>
</dbReference>
<evidence type="ECO:0000256" key="5">
    <source>
        <dbReference type="SAM" id="MobiDB-lite"/>
    </source>
</evidence>
<keyword evidence="8" id="KW-1185">Reference proteome</keyword>
<dbReference type="Gene3D" id="3.30.70.330">
    <property type="match status" value="1"/>
</dbReference>
<feature type="region of interest" description="Disordered" evidence="5">
    <location>
        <begin position="232"/>
        <end position="396"/>
    </location>
</feature>
<dbReference type="Pfam" id="PF03467">
    <property type="entry name" value="Smg4_UPF3"/>
    <property type="match status" value="1"/>
</dbReference>
<dbReference type="GO" id="GO:0005730">
    <property type="term" value="C:nucleolus"/>
    <property type="evidence" value="ECO:0007669"/>
    <property type="project" value="TreeGrafter"/>
</dbReference>
<evidence type="ECO:0000256" key="3">
    <source>
        <dbReference type="ARBA" id="ARBA00023161"/>
    </source>
</evidence>
<dbReference type="InterPro" id="IPR005120">
    <property type="entry name" value="UPF3_dom"/>
</dbReference>
<proteinExistence type="inferred from homology"/>
<dbReference type="OrthoDB" id="18087at2759"/>
<dbReference type="EMBL" id="CAJNDS010002321">
    <property type="protein sequence ID" value="CAE7430586.1"/>
    <property type="molecule type" value="Genomic_DNA"/>
</dbReference>
<evidence type="ECO:0000259" key="6">
    <source>
        <dbReference type="Pfam" id="PF03467"/>
    </source>
</evidence>
<dbReference type="AlphaFoldDB" id="A0A812RBK4"/>
<dbReference type="GO" id="GO:0003729">
    <property type="term" value="F:mRNA binding"/>
    <property type="evidence" value="ECO:0007669"/>
    <property type="project" value="TreeGrafter"/>
</dbReference>
<accession>A0A812RBK4</accession>
<sequence>MAKEALKVVVRLLPPEITEEELLATVPEAHLKRTTWRNFQVGKRYRGEAKPSVNARCYFLFDQEDSAEKFIKEYHGHQFVDGQGEHFRAVACFAPYAKVPRQKVTKDARDGTVFEDATYKQFLERLAAPKTFEAPPDPVAELQPSSKKDTPLLNYMKTRAAERRARQEKRERERKRWHDRLGRIEEKPRWRCAECGTVKRLEEDPDARGTFYCTYCWEIWEAQEYKQKKKKKAKKSEAAEEYPEEEEEDWYEEPSSKKKKKKKKAAYEEEWHENSSSWYSSDHGDDWAWYDAEASEEPKKKKKKKKSKDVEDEYGACHWHEEEYWGSGEPEGKTKSKRSKAKDAEEWWEESKPKESSSKRRSHGTWREKEDHKEPEKPRRRREKDDGTQWVPKRKT</sequence>
<protein>
    <submittedName>
        <fullName evidence="7">UPF3 protein</fullName>
    </submittedName>
</protein>
<dbReference type="GO" id="GO:0000184">
    <property type="term" value="P:nuclear-transcribed mRNA catabolic process, nonsense-mediated decay"/>
    <property type="evidence" value="ECO:0007669"/>
    <property type="project" value="UniProtKB-KW"/>
</dbReference>
<dbReference type="GO" id="GO:0005737">
    <property type="term" value="C:cytoplasm"/>
    <property type="evidence" value="ECO:0007669"/>
    <property type="project" value="TreeGrafter"/>
</dbReference>
<organism evidence="7 8">
    <name type="scientific">Symbiodinium natans</name>
    <dbReference type="NCBI Taxonomy" id="878477"/>
    <lineage>
        <taxon>Eukaryota</taxon>
        <taxon>Sar</taxon>
        <taxon>Alveolata</taxon>
        <taxon>Dinophyceae</taxon>
        <taxon>Suessiales</taxon>
        <taxon>Symbiodiniaceae</taxon>
        <taxon>Symbiodinium</taxon>
    </lineage>
</organism>
<feature type="compositionally biased region" description="Basic and acidic residues" evidence="5">
    <location>
        <begin position="341"/>
        <end position="358"/>
    </location>
</feature>
<dbReference type="GO" id="GO:0045727">
    <property type="term" value="P:positive regulation of translation"/>
    <property type="evidence" value="ECO:0007669"/>
    <property type="project" value="TreeGrafter"/>
</dbReference>
<keyword evidence="4" id="KW-0539">Nucleus</keyword>
<dbReference type="InterPro" id="IPR012677">
    <property type="entry name" value="Nucleotide-bd_a/b_plait_sf"/>
</dbReference>
<comment type="subcellular location">
    <subcellularLocation>
        <location evidence="1">Nucleus</location>
    </subcellularLocation>
</comment>
<comment type="caution">
    <text evidence="7">The sequence shown here is derived from an EMBL/GenBank/DDBJ whole genome shotgun (WGS) entry which is preliminary data.</text>
</comment>
<dbReference type="PANTHER" id="PTHR13112">
    <property type="entry name" value="UPF3 REGULATOR OF NONSENSE TRANSCRIPTS-LIKE PROTEIN"/>
    <property type="match status" value="1"/>
</dbReference>
<evidence type="ECO:0000313" key="8">
    <source>
        <dbReference type="Proteomes" id="UP000604046"/>
    </source>
</evidence>
<evidence type="ECO:0000313" key="7">
    <source>
        <dbReference type="EMBL" id="CAE7430586.1"/>
    </source>
</evidence>
<evidence type="ECO:0000256" key="4">
    <source>
        <dbReference type="ARBA" id="ARBA00023242"/>
    </source>
</evidence>
<feature type="region of interest" description="Disordered" evidence="5">
    <location>
        <begin position="133"/>
        <end position="154"/>
    </location>
</feature>
<dbReference type="CDD" id="cd12455">
    <property type="entry name" value="RRM_like_Smg4_UPF3"/>
    <property type="match status" value="1"/>
</dbReference>
<dbReference type="InterPro" id="IPR039722">
    <property type="entry name" value="Upf3"/>
</dbReference>
<feature type="domain" description="UPF3" evidence="6">
    <location>
        <begin position="4"/>
        <end position="159"/>
    </location>
</feature>
<dbReference type="PANTHER" id="PTHR13112:SF0">
    <property type="entry name" value="FI21285P1"/>
    <property type="match status" value="1"/>
</dbReference>
<keyword evidence="3" id="KW-0866">Nonsense-mediated mRNA decay</keyword>
<dbReference type="Proteomes" id="UP000604046">
    <property type="component" value="Unassembled WGS sequence"/>
</dbReference>
<name>A0A812RBK4_9DINO</name>
<gene>
    <name evidence="7" type="primary">UPF3</name>
    <name evidence="7" type="ORF">SNAT2548_LOCUS23403</name>
</gene>